<evidence type="ECO:0000313" key="1">
    <source>
        <dbReference type="EMBL" id="SMF60661.1"/>
    </source>
</evidence>
<evidence type="ECO:0000313" key="2">
    <source>
        <dbReference type="Proteomes" id="UP000192903"/>
    </source>
</evidence>
<proteinExistence type="predicted"/>
<dbReference type="EMBL" id="FXAF01000008">
    <property type="protein sequence ID" value="SMF60661.1"/>
    <property type="molecule type" value="Genomic_DNA"/>
</dbReference>
<dbReference type="AlphaFoldDB" id="A0A1X7FXT5"/>
<dbReference type="Proteomes" id="UP000192903">
    <property type="component" value="Unassembled WGS sequence"/>
</dbReference>
<sequence length="249" mass="28474">MTYESPTLIDDWLLWMQDFHREALQLTQALAFDPDGVSDPELLSVKFGLYARLLTFLDTAIRHTQSDKLLDLRIVARNIIECGMHMDAASRWPDYLQKLKDDDKASRRSLAAEIPAEILDVEARRLRQDMLNDKTAKRLQPTELGKGSEFARLVLMYRKISSDTAHVTASSITRHLVEDADGFGQLTIDPMISDEDLYEAFTSIALTLLLCTWLLMDAVPTSQRSDVMMELARRHQALYQRDIRLSAED</sequence>
<accession>A0A1X7FXT5</accession>
<reference evidence="2" key="1">
    <citation type="submission" date="2017-04" db="EMBL/GenBank/DDBJ databases">
        <authorList>
            <person name="Varghese N."/>
            <person name="Submissions S."/>
        </authorList>
    </citation>
    <scope>NUCLEOTIDE SEQUENCE [LARGE SCALE GENOMIC DNA]</scope>
    <source>
        <strain evidence="2">B4P</strain>
    </source>
</reference>
<gene>
    <name evidence="1" type="ORF">SAMN02982989_1095</name>
</gene>
<organism evidence="1 2">
    <name type="scientific">Xaviernesmea oryzae</name>
    <dbReference type="NCBI Taxonomy" id="464029"/>
    <lineage>
        <taxon>Bacteria</taxon>
        <taxon>Pseudomonadati</taxon>
        <taxon>Pseudomonadota</taxon>
        <taxon>Alphaproteobacteria</taxon>
        <taxon>Hyphomicrobiales</taxon>
        <taxon>Rhizobiaceae</taxon>
        <taxon>Rhizobium/Agrobacterium group</taxon>
        <taxon>Xaviernesmea</taxon>
    </lineage>
</organism>
<dbReference type="OrthoDB" id="8382870at2"/>
<name>A0A1X7FXT5_9HYPH</name>
<protein>
    <submittedName>
        <fullName evidence="1">Uncharacterized protein</fullName>
    </submittedName>
</protein>
<dbReference type="RefSeq" id="WP_085423963.1">
    <property type="nucleotide sequence ID" value="NZ_FXAF01000008.1"/>
</dbReference>
<keyword evidence="2" id="KW-1185">Reference proteome</keyword>
<dbReference type="STRING" id="464029.SAMN02982989_1095"/>